<comment type="caution">
    <text evidence="2">The sequence shown here is derived from an EMBL/GenBank/DDBJ whole genome shotgun (WGS) entry which is preliminary data.</text>
</comment>
<gene>
    <name evidence="2" type="ORF">A2976_03105</name>
</gene>
<name>A0A1F4VMV7_UNCKA</name>
<evidence type="ECO:0000313" key="3">
    <source>
        <dbReference type="Proteomes" id="UP000178346"/>
    </source>
</evidence>
<sequence length="85" mass="9975">MCSTCGCWNDRGKFEEKYEDDDRTYDPRDSRGWDEQDSKDYSEWEGEQDGNDTEESYGDIKETWHVARDDYQASGSPYGELPGRK</sequence>
<dbReference type="Proteomes" id="UP000178346">
    <property type="component" value="Unassembled WGS sequence"/>
</dbReference>
<evidence type="ECO:0000313" key="2">
    <source>
        <dbReference type="EMBL" id="OGC58318.1"/>
    </source>
</evidence>
<reference evidence="2 3" key="1">
    <citation type="journal article" date="2016" name="Nat. Commun.">
        <title>Thousands of microbial genomes shed light on interconnected biogeochemical processes in an aquifer system.</title>
        <authorList>
            <person name="Anantharaman K."/>
            <person name="Brown C.T."/>
            <person name="Hug L.A."/>
            <person name="Sharon I."/>
            <person name="Castelle C.J."/>
            <person name="Probst A.J."/>
            <person name="Thomas B.C."/>
            <person name="Singh A."/>
            <person name="Wilkins M.J."/>
            <person name="Karaoz U."/>
            <person name="Brodie E.L."/>
            <person name="Williams K.H."/>
            <person name="Hubbard S.S."/>
            <person name="Banfield J.F."/>
        </authorList>
    </citation>
    <scope>NUCLEOTIDE SEQUENCE [LARGE SCALE GENOMIC DNA]</scope>
</reference>
<feature type="compositionally biased region" description="Acidic residues" evidence="1">
    <location>
        <begin position="43"/>
        <end position="57"/>
    </location>
</feature>
<protein>
    <submittedName>
        <fullName evidence="2">Uncharacterized protein</fullName>
    </submittedName>
</protein>
<accession>A0A1F4VMV7</accession>
<organism evidence="2 3">
    <name type="scientific">candidate division WWE3 bacterium RIFCSPLOWO2_01_FULL_41_9</name>
    <dbReference type="NCBI Taxonomy" id="1802626"/>
    <lineage>
        <taxon>Bacteria</taxon>
        <taxon>Katanobacteria</taxon>
    </lineage>
</organism>
<dbReference type="AlphaFoldDB" id="A0A1F4VMV7"/>
<evidence type="ECO:0000256" key="1">
    <source>
        <dbReference type="SAM" id="MobiDB-lite"/>
    </source>
</evidence>
<feature type="compositionally biased region" description="Basic and acidic residues" evidence="1">
    <location>
        <begin position="24"/>
        <end position="42"/>
    </location>
</feature>
<feature type="region of interest" description="Disordered" evidence="1">
    <location>
        <begin position="18"/>
        <end position="60"/>
    </location>
</feature>
<dbReference type="EMBL" id="MEVJ01000002">
    <property type="protein sequence ID" value="OGC58318.1"/>
    <property type="molecule type" value="Genomic_DNA"/>
</dbReference>
<proteinExistence type="predicted"/>